<keyword evidence="5" id="KW-0574">Periplasm</keyword>
<comment type="subcellular location">
    <subcellularLocation>
        <location evidence="1">Periplasm</location>
    </subcellularLocation>
</comment>
<evidence type="ECO:0000256" key="1">
    <source>
        <dbReference type="ARBA" id="ARBA00004418"/>
    </source>
</evidence>
<accession>A0A8J3H8A6</accession>
<dbReference type="GO" id="GO:0030288">
    <property type="term" value="C:outer membrane-bounded periplasmic space"/>
    <property type="evidence" value="ECO:0007669"/>
    <property type="project" value="TreeGrafter"/>
</dbReference>
<evidence type="ECO:0000256" key="2">
    <source>
        <dbReference type="ARBA" id="ARBA00005001"/>
    </source>
</evidence>
<proteinExistence type="inferred from homology"/>
<dbReference type="InterPro" id="IPR007444">
    <property type="entry name" value="Glucan_biosyn_MdoG_C"/>
</dbReference>
<dbReference type="UniPathway" id="UPA00637"/>
<evidence type="ECO:0000256" key="6">
    <source>
        <dbReference type="SAM" id="MobiDB-lite"/>
    </source>
</evidence>
<dbReference type="PANTHER" id="PTHR30504">
    <property type="entry name" value="GLUCANS BIOSYNTHESIS PROTEIN"/>
    <property type="match status" value="1"/>
</dbReference>
<comment type="similarity">
    <text evidence="3">Belongs to the OpgD/OpgG family.</text>
</comment>
<dbReference type="PIRSF" id="PIRSF006281">
    <property type="entry name" value="MdoG"/>
    <property type="match status" value="1"/>
</dbReference>
<dbReference type="InterPro" id="IPR014438">
    <property type="entry name" value="Glucan_biosyn_MdoG/MdoD"/>
</dbReference>
<feature type="region of interest" description="Disordered" evidence="6">
    <location>
        <begin position="1"/>
        <end position="22"/>
    </location>
</feature>
<dbReference type="Gene3D" id="2.70.98.10">
    <property type="match status" value="1"/>
</dbReference>
<feature type="domain" description="Glucan biosynthesis periplasmic MdoG C-terminal" evidence="7">
    <location>
        <begin position="23"/>
        <end position="503"/>
    </location>
</feature>
<reference evidence="8" key="1">
    <citation type="journal article" date="2014" name="Int. J. Syst. Evol. Microbiol.">
        <title>Complete genome sequence of Corynebacterium casei LMG S-19264T (=DSM 44701T), isolated from a smear-ripened cheese.</title>
        <authorList>
            <consortium name="US DOE Joint Genome Institute (JGI-PGF)"/>
            <person name="Walter F."/>
            <person name="Albersmeier A."/>
            <person name="Kalinowski J."/>
            <person name="Ruckert C."/>
        </authorList>
    </citation>
    <scope>NUCLEOTIDE SEQUENCE</scope>
    <source>
        <strain evidence="8">CGMCC 1.7081</strain>
    </source>
</reference>
<comment type="pathway">
    <text evidence="2">Glycan metabolism; osmoregulated periplasmic glucan (OPG) biosynthesis.</text>
</comment>
<dbReference type="InterPro" id="IPR014756">
    <property type="entry name" value="Ig_E-set"/>
</dbReference>
<dbReference type="AlphaFoldDB" id="A0A8J3H8A6"/>
<dbReference type="EMBL" id="BNAP01000024">
    <property type="protein sequence ID" value="GHG99591.1"/>
    <property type="molecule type" value="Genomic_DNA"/>
</dbReference>
<dbReference type="SUPFAM" id="SSF74650">
    <property type="entry name" value="Galactose mutarotase-like"/>
    <property type="match status" value="1"/>
</dbReference>
<dbReference type="GO" id="GO:0030246">
    <property type="term" value="F:carbohydrate binding"/>
    <property type="evidence" value="ECO:0007669"/>
    <property type="project" value="InterPro"/>
</dbReference>
<keyword evidence="4" id="KW-0732">Signal</keyword>
<dbReference type="PANTHER" id="PTHR30504:SF3">
    <property type="entry name" value="GLUCANS BIOSYNTHESIS PROTEIN D"/>
    <property type="match status" value="1"/>
</dbReference>
<dbReference type="InterPro" id="IPR013783">
    <property type="entry name" value="Ig-like_fold"/>
</dbReference>
<dbReference type="InterPro" id="IPR014718">
    <property type="entry name" value="GH-type_carb-bd"/>
</dbReference>
<evidence type="ECO:0000256" key="5">
    <source>
        <dbReference type="ARBA" id="ARBA00022764"/>
    </source>
</evidence>
<evidence type="ECO:0000256" key="4">
    <source>
        <dbReference type="ARBA" id="ARBA00022729"/>
    </source>
</evidence>
<evidence type="ECO:0000256" key="3">
    <source>
        <dbReference type="ARBA" id="ARBA00009284"/>
    </source>
</evidence>
<sequence>MPGADGPEAADTAVAPQETQPPFDFESLAERMRLRAETPDKTTPVADSFLTGLSYDDYQQIQFNPARARWQEEPSDLFRAEAFHLGWLFQEPVKMFEVVDAQPRPMNFDVADFLYHGDLAARVPADEHLPGVAGFRLSTPLNRADTFDELIAFLGASYFRALGRGNVYGLSARGLAVNTGISGAEEFPRFTEFYLERPAAGADHVTLFAALESPSLTGAYRFVVTPGENTVVEVSARLFLRDDIEQLGVAPLTSMYLFGANDPGQFDDYRPQVHDSEALAFTEAGGRVHWRPLRNPPELASSYFTSGNLTSFGLYQRDRDWNGYLDAQAQYHRRPSLKVEPLGDWGKGAVRLVEIPSELETNDNIVAFWVPAEPTRAGDVLNYSYRLSWGMLPPDTGAMLAWVKGTRVGHGGVSGMKAKDDSQKFVIDFADGLLGRLPEDAELTPVITVSKGKIVQQSLSKIPGQACWRLVFDLSAPKDTVIELSAEIEGYGRKLTENWLSQWIRP</sequence>
<name>A0A8J3H8A6_9RHOB</name>
<evidence type="ECO:0000313" key="9">
    <source>
        <dbReference type="Proteomes" id="UP000611500"/>
    </source>
</evidence>
<evidence type="ECO:0000259" key="7">
    <source>
        <dbReference type="Pfam" id="PF04349"/>
    </source>
</evidence>
<dbReference type="Gene3D" id="2.60.40.10">
    <property type="entry name" value="Immunoglobulins"/>
    <property type="match status" value="1"/>
</dbReference>
<evidence type="ECO:0000313" key="8">
    <source>
        <dbReference type="EMBL" id="GHG99591.1"/>
    </source>
</evidence>
<comment type="caution">
    <text evidence="8">The sequence shown here is derived from an EMBL/GenBank/DDBJ whole genome shotgun (WGS) entry which is preliminary data.</text>
</comment>
<dbReference type="SUPFAM" id="SSF81296">
    <property type="entry name" value="E set domains"/>
    <property type="match status" value="1"/>
</dbReference>
<reference evidence="8" key="2">
    <citation type="submission" date="2020-09" db="EMBL/GenBank/DDBJ databases">
        <authorList>
            <person name="Sun Q."/>
            <person name="Zhou Y."/>
        </authorList>
    </citation>
    <scope>NUCLEOTIDE SEQUENCE</scope>
    <source>
        <strain evidence="8">CGMCC 1.7081</strain>
    </source>
</reference>
<dbReference type="InterPro" id="IPR011013">
    <property type="entry name" value="Gal_mutarotase_sf_dom"/>
</dbReference>
<keyword evidence="9" id="KW-1185">Reference proteome</keyword>
<dbReference type="GO" id="GO:0051274">
    <property type="term" value="P:beta-glucan biosynthetic process"/>
    <property type="evidence" value="ECO:0007669"/>
    <property type="project" value="TreeGrafter"/>
</dbReference>
<dbReference type="Proteomes" id="UP000611500">
    <property type="component" value="Unassembled WGS sequence"/>
</dbReference>
<protein>
    <submittedName>
        <fullName evidence="8">Glucans biosynthesis protein G</fullName>
    </submittedName>
</protein>
<organism evidence="8 9">
    <name type="scientific">Pseudodonghicola xiamenensis</name>
    <dbReference type="NCBI Taxonomy" id="337702"/>
    <lineage>
        <taxon>Bacteria</taxon>
        <taxon>Pseudomonadati</taxon>
        <taxon>Pseudomonadota</taxon>
        <taxon>Alphaproteobacteria</taxon>
        <taxon>Rhodobacterales</taxon>
        <taxon>Paracoccaceae</taxon>
        <taxon>Pseudodonghicola</taxon>
    </lineage>
</organism>
<gene>
    <name evidence="8" type="primary">opgG</name>
    <name evidence="8" type="ORF">GCM10010961_35570</name>
</gene>
<dbReference type="Pfam" id="PF04349">
    <property type="entry name" value="MdoG"/>
    <property type="match status" value="1"/>
</dbReference>
<dbReference type="GO" id="GO:0003824">
    <property type="term" value="F:catalytic activity"/>
    <property type="evidence" value="ECO:0007669"/>
    <property type="project" value="InterPro"/>
</dbReference>